<feature type="compositionally biased region" description="Basic and acidic residues" evidence="3">
    <location>
        <begin position="25"/>
        <end position="36"/>
    </location>
</feature>
<feature type="compositionally biased region" description="Basic residues" evidence="3">
    <location>
        <begin position="1"/>
        <end position="10"/>
    </location>
</feature>
<evidence type="ECO:0000256" key="2">
    <source>
        <dbReference type="PROSITE-ProRule" id="PRU00176"/>
    </source>
</evidence>
<proteinExistence type="predicted"/>
<feature type="region of interest" description="Disordered" evidence="3">
    <location>
        <begin position="176"/>
        <end position="239"/>
    </location>
</feature>
<protein>
    <submittedName>
        <fullName evidence="5">RNA-binding protein</fullName>
    </submittedName>
</protein>
<evidence type="ECO:0000256" key="3">
    <source>
        <dbReference type="SAM" id="MobiDB-lite"/>
    </source>
</evidence>
<dbReference type="EMBL" id="KE503208">
    <property type="protein sequence ID" value="EPX70499.1"/>
    <property type="molecule type" value="Genomic_DNA"/>
</dbReference>
<dbReference type="GO" id="GO:0042274">
    <property type="term" value="P:ribosomal small subunit biogenesis"/>
    <property type="evidence" value="ECO:0007669"/>
    <property type="project" value="TreeGrafter"/>
</dbReference>
<dbReference type="Pfam" id="PF00076">
    <property type="entry name" value="RRM_1"/>
    <property type="match status" value="1"/>
</dbReference>
<dbReference type="PANTHER" id="PTHR23236:SF51">
    <property type="entry name" value="NUCLEOLAR PROTEIN 6"/>
    <property type="match status" value="1"/>
</dbReference>
<organism evidence="5 6">
    <name type="scientific">Schizosaccharomyces octosporus (strain yFS286)</name>
    <name type="common">Fission yeast</name>
    <name type="synonym">Octosporomyces octosporus</name>
    <dbReference type="NCBI Taxonomy" id="483514"/>
    <lineage>
        <taxon>Eukaryota</taxon>
        <taxon>Fungi</taxon>
        <taxon>Dikarya</taxon>
        <taxon>Ascomycota</taxon>
        <taxon>Taphrinomycotina</taxon>
        <taxon>Schizosaccharomycetes</taxon>
        <taxon>Schizosaccharomycetales</taxon>
        <taxon>Schizosaccharomycetaceae</taxon>
        <taxon>Schizosaccharomyces</taxon>
    </lineage>
</organism>
<keyword evidence="6" id="KW-1185">Reference proteome</keyword>
<accession>S9R8S8</accession>
<reference evidence="5 6" key="1">
    <citation type="journal article" date="2011" name="Science">
        <title>Comparative functional genomics of the fission yeasts.</title>
        <authorList>
            <person name="Rhind N."/>
            <person name="Chen Z."/>
            <person name="Yassour M."/>
            <person name="Thompson D.A."/>
            <person name="Haas B.J."/>
            <person name="Habib N."/>
            <person name="Wapinski I."/>
            <person name="Roy S."/>
            <person name="Lin M.F."/>
            <person name="Heiman D.I."/>
            <person name="Young S.K."/>
            <person name="Furuya K."/>
            <person name="Guo Y."/>
            <person name="Pidoux A."/>
            <person name="Chen H.M."/>
            <person name="Robbertse B."/>
            <person name="Goldberg J.M."/>
            <person name="Aoki K."/>
            <person name="Bayne E.H."/>
            <person name="Berlin A.M."/>
            <person name="Desjardins C.A."/>
            <person name="Dobbs E."/>
            <person name="Dukaj L."/>
            <person name="Fan L."/>
            <person name="FitzGerald M.G."/>
            <person name="French C."/>
            <person name="Gujja S."/>
            <person name="Hansen K."/>
            <person name="Keifenheim D."/>
            <person name="Levin J.Z."/>
            <person name="Mosher R.A."/>
            <person name="Mueller C.A."/>
            <person name="Pfiffner J."/>
            <person name="Priest M."/>
            <person name="Russ C."/>
            <person name="Smialowska A."/>
            <person name="Swoboda P."/>
            <person name="Sykes S.M."/>
            <person name="Vaughn M."/>
            <person name="Vengrova S."/>
            <person name="Yoder R."/>
            <person name="Zeng Q."/>
            <person name="Allshire R."/>
            <person name="Baulcombe D."/>
            <person name="Birren B.W."/>
            <person name="Brown W."/>
            <person name="Ekwall K."/>
            <person name="Kellis M."/>
            <person name="Leatherwood J."/>
            <person name="Levin H."/>
            <person name="Margalit H."/>
            <person name="Martienssen R."/>
            <person name="Nieduszynski C.A."/>
            <person name="Spatafora J.W."/>
            <person name="Friedman N."/>
            <person name="Dalgaard J.Z."/>
            <person name="Baumann P."/>
            <person name="Niki H."/>
            <person name="Regev A."/>
            <person name="Nusbaum C."/>
        </authorList>
    </citation>
    <scope>NUCLEOTIDE SEQUENCE [LARGE SCALE GENOMIC DNA]</scope>
    <source>
        <strain evidence="6">yFS286</strain>
    </source>
</reference>
<dbReference type="GO" id="GO:0019843">
    <property type="term" value="F:rRNA binding"/>
    <property type="evidence" value="ECO:0007669"/>
    <property type="project" value="TreeGrafter"/>
</dbReference>
<dbReference type="CDD" id="cd12400">
    <property type="entry name" value="RRM_Nop6"/>
    <property type="match status" value="1"/>
</dbReference>
<feature type="compositionally biased region" description="Basic and acidic residues" evidence="3">
    <location>
        <begin position="44"/>
        <end position="98"/>
    </location>
</feature>
<dbReference type="HOGENOM" id="CLU_037639_2_0_1"/>
<dbReference type="AlphaFoldDB" id="S9R8S8"/>
<gene>
    <name evidence="5" type="ORF">SOCG_04707</name>
</gene>
<dbReference type="Proteomes" id="UP000016088">
    <property type="component" value="Unassembled WGS sequence"/>
</dbReference>
<evidence type="ECO:0000313" key="5">
    <source>
        <dbReference type="EMBL" id="EPX70499.1"/>
    </source>
</evidence>
<evidence type="ECO:0000256" key="1">
    <source>
        <dbReference type="ARBA" id="ARBA00022884"/>
    </source>
</evidence>
<dbReference type="OrthoDB" id="167718at2759"/>
<feature type="domain" description="RRM" evidence="4">
    <location>
        <begin position="98"/>
        <end position="177"/>
    </location>
</feature>
<dbReference type="GeneID" id="25033669"/>
<feature type="compositionally biased region" description="Basic and acidic residues" evidence="3">
    <location>
        <begin position="182"/>
        <end position="218"/>
    </location>
</feature>
<name>S9R8S8_SCHOY</name>
<dbReference type="InterPro" id="IPR012677">
    <property type="entry name" value="Nucleotide-bd_a/b_plait_sf"/>
</dbReference>
<dbReference type="InterPro" id="IPR035979">
    <property type="entry name" value="RBD_domain_sf"/>
</dbReference>
<dbReference type="RefSeq" id="XP_013020753.1">
    <property type="nucleotide sequence ID" value="XM_013165299.1"/>
</dbReference>
<dbReference type="VEuPathDB" id="FungiDB:SOCG_04707"/>
<dbReference type="GO" id="GO:0005730">
    <property type="term" value="C:nucleolus"/>
    <property type="evidence" value="ECO:0007669"/>
    <property type="project" value="TreeGrafter"/>
</dbReference>
<dbReference type="InterPro" id="IPR000504">
    <property type="entry name" value="RRM_dom"/>
</dbReference>
<dbReference type="PANTHER" id="PTHR23236">
    <property type="entry name" value="EUKARYOTIC TRANSLATION INITIATION FACTOR 4B/4H"/>
    <property type="match status" value="1"/>
</dbReference>
<sequence>MSSKVSKKKLKSLEYRSKKFSKKSKTLEDHEKEVQDRALAQEQKLNKKVEDEEAPKESSKPETSEKDKKGKKRSLEKETEPTKETPKKQKSDKKEKRVILFVGNLPKDSDVETLQEHFKRAGQMPRVRIPTEKGTGRQRGYAFVEYINPHYEVASKALKFHHTMYKNRKINIELTAGGGGKNESRMNKIKEKNKKWTEERRERVANEEKKAKEARGSKDAIVQEGVQSGIHPDRLHMLK</sequence>
<feature type="region of interest" description="Disordered" evidence="3">
    <location>
        <begin position="1"/>
        <end position="98"/>
    </location>
</feature>
<evidence type="ECO:0000313" key="6">
    <source>
        <dbReference type="Proteomes" id="UP000016088"/>
    </source>
</evidence>
<dbReference type="InterPro" id="IPR034228">
    <property type="entry name" value="Nop6_RRM"/>
</dbReference>
<dbReference type="Gene3D" id="3.30.70.330">
    <property type="match status" value="1"/>
</dbReference>
<dbReference type="OMA" id="LRFHHTM"/>
<dbReference type="SMART" id="SM00360">
    <property type="entry name" value="RRM"/>
    <property type="match status" value="1"/>
</dbReference>
<dbReference type="PROSITE" id="PS50102">
    <property type="entry name" value="RRM"/>
    <property type="match status" value="1"/>
</dbReference>
<keyword evidence="1 2" id="KW-0694">RNA-binding</keyword>
<dbReference type="SUPFAM" id="SSF54928">
    <property type="entry name" value="RNA-binding domain, RBD"/>
    <property type="match status" value="1"/>
</dbReference>
<dbReference type="eggNOG" id="KOG0118">
    <property type="taxonomic scope" value="Eukaryota"/>
</dbReference>
<evidence type="ECO:0000259" key="4">
    <source>
        <dbReference type="PROSITE" id="PS50102"/>
    </source>
</evidence>